<name>A0A166CRW5_DAUCS</name>
<dbReference type="EMBL" id="CP093344">
    <property type="protein sequence ID" value="WOG86465.1"/>
    <property type="molecule type" value="Genomic_DNA"/>
</dbReference>
<dbReference type="Gramene" id="KZN04250">
    <property type="protein sequence ID" value="KZN04250"/>
    <property type="gene ID" value="DCAR_005108"/>
</dbReference>
<proteinExistence type="predicted"/>
<protein>
    <submittedName>
        <fullName evidence="2">Uncharacterized protein</fullName>
    </submittedName>
</protein>
<gene>
    <name evidence="2" type="ORF">DCAR_005108</name>
    <name evidence="3" type="ORF">DCAR_0205671</name>
</gene>
<feature type="compositionally biased region" description="Polar residues" evidence="1">
    <location>
        <begin position="1"/>
        <end position="23"/>
    </location>
</feature>
<keyword evidence="4" id="KW-1185">Reference proteome</keyword>
<sequence>MVFQAMDSSSASLKEISGSSKTDSNAHRVVNFFSEVPEGEIFVQNPNISRNKCYEIRLKISRELGARDKKKRKCGNCNQLIRHNARTCPEPPKNVAKPL</sequence>
<reference evidence="2" key="1">
    <citation type="journal article" date="2016" name="Nat. Genet.">
        <title>A high-quality carrot genome assembly provides new insights into carotenoid accumulation and asterid genome evolution.</title>
        <authorList>
            <person name="Iorizzo M."/>
            <person name="Ellison S."/>
            <person name="Senalik D."/>
            <person name="Zeng P."/>
            <person name="Satapoomin P."/>
            <person name="Huang J."/>
            <person name="Bowman M."/>
            <person name="Iovene M."/>
            <person name="Sanseverino W."/>
            <person name="Cavagnaro P."/>
            <person name="Yildiz M."/>
            <person name="Macko-Podgorni A."/>
            <person name="Moranska E."/>
            <person name="Grzebelus E."/>
            <person name="Grzebelus D."/>
            <person name="Ashrafi H."/>
            <person name="Zheng Z."/>
            <person name="Cheng S."/>
            <person name="Spooner D."/>
            <person name="Van Deynze A."/>
            <person name="Simon P."/>
        </authorList>
    </citation>
    <scope>NUCLEOTIDE SEQUENCE [LARGE SCALE GENOMIC DNA]</scope>
    <source>
        <tissue evidence="2">Leaf</tissue>
    </source>
</reference>
<organism evidence="2">
    <name type="scientific">Daucus carota subsp. sativus</name>
    <name type="common">Carrot</name>
    <dbReference type="NCBI Taxonomy" id="79200"/>
    <lineage>
        <taxon>Eukaryota</taxon>
        <taxon>Viridiplantae</taxon>
        <taxon>Streptophyta</taxon>
        <taxon>Embryophyta</taxon>
        <taxon>Tracheophyta</taxon>
        <taxon>Spermatophyta</taxon>
        <taxon>Magnoliopsida</taxon>
        <taxon>eudicotyledons</taxon>
        <taxon>Gunneridae</taxon>
        <taxon>Pentapetalae</taxon>
        <taxon>asterids</taxon>
        <taxon>campanulids</taxon>
        <taxon>Apiales</taxon>
        <taxon>Apiaceae</taxon>
        <taxon>Apioideae</taxon>
        <taxon>Scandiceae</taxon>
        <taxon>Daucinae</taxon>
        <taxon>Daucus</taxon>
        <taxon>Daucus sect. Daucus</taxon>
    </lineage>
</organism>
<dbReference type="Proteomes" id="UP000077755">
    <property type="component" value="Chromosome 2"/>
</dbReference>
<evidence type="ECO:0000313" key="4">
    <source>
        <dbReference type="Proteomes" id="UP000077755"/>
    </source>
</evidence>
<reference evidence="3" key="2">
    <citation type="submission" date="2022-03" db="EMBL/GenBank/DDBJ databases">
        <title>Draft title - Genomic analysis of global carrot germplasm unveils the trajectory of domestication and the origin of high carotenoid orange carrot.</title>
        <authorList>
            <person name="Iorizzo M."/>
            <person name="Ellison S."/>
            <person name="Senalik D."/>
            <person name="Macko-Podgorni A."/>
            <person name="Grzebelus D."/>
            <person name="Bostan H."/>
            <person name="Rolling W."/>
            <person name="Curaba J."/>
            <person name="Simon P."/>
        </authorList>
    </citation>
    <scope>NUCLEOTIDE SEQUENCE</scope>
    <source>
        <tissue evidence="3">Leaf</tissue>
    </source>
</reference>
<evidence type="ECO:0000256" key="1">
    <source>
        <dbReference type="SAM" id="MobiDB-lite"/>
    </source>
</evidence>
<feature type="region of interest" description="Disordered" evidence="1">
    <location>
        <begin position="1"/>
        <end position="24"/>
    </location>
</feature>
<dbReference type="AlphaFoldDB" id="A0A166CRW5"/>
<evidence type="ECO:0000313" key="2">
    <source>
        <dbReference type="EMBL" id="KZN04250.1"/>
    </source>
</evidence>
<accession>A0A166CRW5</accession>
<dbReference type="EMBL" id="LNRQ01000002">
    <property type="protein sequence ID" value="KZN04250.1"/>
    <property type="molecule type" value="Genomic_DNA"/>
</dbReference>
<evidence type="ECO:0000313" key="3">
    <source>
        <dbReference type="EMBL" id="WOG86465.1"/>
    </source>
</evidence>